<feature type="compositionally biased region" description="Polar residues" evidence="1">
    <location>
        <begin position="421"/>
        <end position="437"/>
    </location>
</feature>
<name>A0A4Y2K9D5_ARAVE</name>
<accession>A0A4Y2K9D5</accession>
<dbReference type="OrthoDB" id="6410389at2759"/>
<feature type="compositionally biased region" description="Basic and acidic residues" evidence="1">
    <location>
        <begin position="438"/>
        <end position="449"/>
    </location>
</feature>
<dbReference type="InterPro" id="IPR021463">
    <property type="entry name" value="Methyltransf_34"/>
</dbReference>
<organism evidence="2 3">
    <name type="scientific">Araneus ventricosus</name>
    <name type="common">Orbweaver spider</name>
    <name type="synonym">Epeira ventricosa</name>
    <dbReference type="NCBI Taxonomy" id="182803"/>
    <lineage>
        <taxon>Eukaryota</taxon>
        <taxon>Metazoa</taxon>
        <taxon>Ecdysozoa</taxon>
        <taxon>Arthropoda</taxon>
        <taxon>Chelicerata</taxon>
        <taxon>Arachnida</taxon>
        <taxon>Araneae</taxon>
        <taxon>Araneomorphae</taxon>
        <taxon>Entelegynae</taxon>
        <taxon>Araneoidea</taxon>
        <taxon>Araneidae</taxon>
        <taxon>Araneus</taxon>
    </lineage>
</organism>
<evidence type="ECO:0000313" key="3">
    <source>
        <dbReference type="Proteomes" id="UP000499080"/>
    </source>
</evidence>
<proteinExistence type="predicted"/>
<dbReference type="Pfam" id="PF11312">
    <property type="entry name" value="Methyltransf_34"/>
    <property type="match status" value="1"/>
</dbReference>
<protein>
    <submittedName>
        <fullName evidence="2">Uncharacterized protein</fullName>
    </submittedName>
</protein>
<feature type="region of interest" description="Disordered" evidence="1">
    <location>
        <begin position="415"/>
        <end position="456"/>
    </location>
</feature>
<dbReference type="EMBL" id="BGPR01004372">
    <property type="protein sequence ID" value="GBM98941.1"/>
    <property type="molecule type" value="Genomic_DNA"/>
</dbReference>
<keyword evidence="3" id="KW-1185">Reference proteome</keyword>
<dbReference type="AlphaFoldDB" id="A0A4Y2K9D5"/>
<sequence>MCDSAVILRLYSCVLHEHKIKHKVNEADIRTAIQNMKEVYKPNPGSLSDSIVFVADYNDAGHRCAYLHKYAPFHTALVADMLVRALQQNPKVFRDLIYPSGQINICSLGGGPGSDIFGVLSVLNAAFGLFQVSATVIDCMENWKDMFYELVSELRYGDYGALGECVDEQYFEWKYLQHNLLGKMTSQVNQSIARANLVTMIKFVSASSCKDTPAMIRKIFRTLKPGSLVLYIDNAGGGFHQVIRKEAQACNLITVFGPLKHHLYANQNFNVKRFGYTPCLETKVTVQIWRKSSQNINTHLELNEPSLTQTAVNVFPSVPNANQPRTVQTNNFEPKRQVQKSATINSRTIYDFPSPESVGNQRAFQNIPNASSQSVYEYNQRIIYAQSSYSYMPVTQASVTNHNFDTRRAEYYPSEPRRQIPKQSYVHSQPRSITSTRSEPERSQVRNRIEEDEIDPENDDCCACCVIS</sequence>
<comment type="caution">
    <text evidence="2">The sequence shown here is derived from an EMBL/GenBank/DDBJ whole genome shotgun (WGS) entry which is preliminary data.</text>
</comment>
<evidence type="ECO:0000313" key="2">
    <source>
        <dbReference type="EMBL" id="GBM98941.1"/>
    </source>
</evidence>
<gene>
    <name evidence="2" type="ORF">AVEN_265687_1</name>
</gene>
<reference evidence="2 3" key="1">
    <citation type="journal article" date="2019" name="Sci. Rep.">
        <title>Orb-weaving spider Araneus ventricosus genome elucidates the spidroin gene catalogue.</title>
        <authorList>
            <person name="Kono N."/>
            <person name="Nakamura H."/>
            <person name="Ohtoshi R."/>
            <person name="Moran D.A.P."/>
            <person name="Shinohara A."/>
            <person name="Yoshida Y."/>
            <person name="Fujiwara M."/>
            <person name="Mori M."/>
            <person name="Tomita M."/>
            <person name="Arakawa K."/>
        </authorList>
    </citation>
    <scope>NUCLEOTIDE SEQUENCE [LARGE SCALE GENOMIC DNA]</scope>
</reference>
<dbReference type="Proteomes" id="UP000499080">
    <property type="component" value="Unassembled WGS sequence"/>
</dbReference>
<evidence type="ECO:0000256" key="1">
    <source>
        <dbReference type="SAM" id="MobiDB-lite"/>
    </source>
</evidence>